<dbReference type="EMBL" id="VCQU01000018">
    <property type="protein sequence ID" value="NMN99444.1"/>
    <property type="molecule type" value="Genomic_DNA"/>
</dbReference>
<keyword evidence="2" id="KW-0378">Hydrolase</keyword>
<name>A0A848KRD2_9NOCA</name>
<reference evidence="2 3" key="1">
    <citation type="submission" date="2019-05" db="EMBL/GenBank/DDBJ databases">
        <authorList>
            <person name="Lee S.D."/>
        </authorList>
    </citation>
    <scope>NUCLEOTIDE SEQUENCE [LARGE SCALE GENOMIC DNA]</scope>
    <source>
        <strain evidence="2 3">YC2-7</strain>
    </source>
</reference>
<dbReference type="GO" id="GO:0004519">
    <property type="term" value="F:endonuclease activity"/>
    <property type="evidence" value="ECO:0007669"/>
    <property type="project" value="UniProtKB-KW"/>
</dbReference>
<organism evidence="2 3">
    <name type="scientific">Antrihabitans stalactiti</name>
    <dbReference type="NCBI Taxonomy" id="2584121"/>
    <lineage>
        <taxon>Bacteria</taxon>
        <taxon>Bacillati</taxon>
        <taxon>Actinomycetota</taxon>
        <taxon>Actinomycetes</taxon>
        <taxon>Mycobacteriales</taxon>
        <taxon>Nocardiaceae</taxon>
        <taxon>Antrihabitans</taxon>
    </lineage>
</organism>
<feature type="domain" description="HNH" evidence="1">
    <location>
        <begin position="100"/>
        <end position="143"/>
    </location>
</feature>
<reference evidence="2 3" key="2">
    <citation type="submission" date="2020-06" db="EMBL/GenBank/DDBJ databases">
        <title>Antribacter stalactiti gen. nov., sp. nov., a new member of the family Nacardiaceae isolated from a cave.</title>
        <authorList>
            <person name="Kim I.S."/>
        </authorList>
    </citation>
    <scope>NUCLEOTIDE SEQUENCE [LARGE SCALE GENOMIC DNA]</scope>
    <source>
        <strain evidence="2 3">YC2-7</strain>
    </source>
</reference>
<dbReference type="InterPro" id="IPR003615">
    <property type="entry name" value="HNH_nuc"/>
</dbReference>
<evidence type="ECO:0000259" key="1">
    <source>
        <dbReference type="Pfam" id="PF01844"/>
    </source>
</evidence>
<dbReference type="AlphaFoldDB" id="A0A848KRD2"/>
<dbReference type="GO" id="GO:0008270">
    <property type="term" value="F:zinc ion binding"/>
    <property type="evidence" value="ECO:0007669"/>
    <property type="project" value="InterPro"/>
</dbReference>
<dbReference type="Pfam" id="PF01844">
    <property type="entry name" value="HNH"/>
    <property type="match status" value="1"/>
</dbReference>
<proteinExistence type="predicted"/>
<comment type="caution">
    <text evidence="2">The sequence shown here is derived from an EMBL/GenBank/DDBJ whole genome shotgun (WGS) entry which is preliminary data.</text>
</comment>
<dbReference type="InterPro" id="IPR002711">
    <property type="entry name" value="HNH"/>
</dbReference>
<dbReference type="CDD" id="cd00085">
    <property type="entry name" value="HNHc"/>
    <property type="match status" value="1"/>
</dbReference>
<evidence type="ECO:0000313" key="2">
    <source>
        <dbReference type="EMBL" id="NMN99444.1"/>
    </source>
</evidence>
<dbReference type="GO" id="GO:0003676">
    <property type="term" value="F:nucleic acid binding"/>
    <property type="evidence" value="ECO:0007669"/>
    <property type="project" value="InterPro"/>
</dbReference>
<dbReference type="Proteomes" id="UP000535543">
    <property type="component" value="Unassembled WGS sequence"/>
</dbReference>
<keyword evidence="3" id="KW-1185">Reference proteome</keyword>
<accession>A0A848KRD2</accession>
<keyword evidence="2" id="KW-0255">Endonuclease</keyword>
<evidence type="ECO:0000313" key="3">
    <source>
        <dbReference type="Proteomes" id="UP000535543"/>
    </source>
</evidence>
<keyword evidence="2" id="KW-0540">Nuclease</keyword>
<protein>
    <submittedName>
        <fullName evidence="2">HNH endonuclease</fullName>
    </submittedName>
</protein>
<gene>
    <name evidence="2" type="ORF">FGL95_30945</name>
</gene>
<dbReference type="RefSeq" id="WP_169594726.1">
    <property type="nucleotide sequence ID" value="NZ_VCQU01000018.1"/>
</dbReference>
<sequence length="161" mass="17962">MKYPRELLEEAVRNSTSYAGVIRYLGLVPAGGTHANLSRRIKKEGIDTAHFTGKGHNRGRPTSNRYSWQQVLVVRPAGSPRAKPKMLRRALVEAGVPYVCALCGVGDEWNGKQLTLHVDHINGDYLDSRLENVRFLCPNCHSQTASWAGRNRWARPEGEVA</sequence>